<reference evidence="6 7" key="1">
    <citation type="submission" date="2020-09" db="EMBL/GenBank/DDBJ databases">
        <title>Isolation and identification of active actinomycetes.</title>
        <authorList>
            <person name="Li X."/>
        </authorList>
    </citation>
    <scope>NUCLEOTIDE SEQUENCE [LARGE SCALE GENOMIC DNA]</scope>
    <source>
        <strain evidence="6 7">NEAU-LLC</strain>
    </source>
</reference>
<protein>
    <submittedName>
        <fullName evidence="6">Helix-turn-helix domain-containing protein</fullName>
    </submittedName>
</protein>
<dbReference type="InterPro" id="IPR036390">
    <property type="entry name" value="WH_DNA-bd_sf"/>
</dbReference>
<keyword evidence="1" id="KW-0805">Transcription regulation</keyword>
<evidence type="ECO:0000256" key="2">
    <source>
        <dbReference type="ARBA" id="ARBA00023125"/>
    </source>
</evidence>
<feature type="domain" description="HTH iclR-type" evidence="4">
    <location>
        <begin position="10"/>
        <end position="69"/>
    </location>
</feature>
<evidence type="ECO:0000259" key="4">
    <source>
        <dbReference type="PROSITE" id="PS51077"/>
    </source>
</evidence>
<evidence type="ECO:0000259" key="5">
    <source>
        <dbReference type="PROSITE" id="PS51078"/>
    </source>
</evidence>
<comment type="caution">
    <text evidence="6">The sequence shown here is derived from an EMBL/GenBank/DDBJ whole genome shotgun (WGS) entry which is preliminary data.</text>
</comment>
<dbReference type="EMBL" id="JACXZS010000006">
    <property type="protein sequence ID" value="MBD3942095.1"/>
    <property type="molecule type" value="Genomic_DNA"/>
</dbReference>
<name>A0ABR8NN58_9MICO</name>
<sequence length="272" mass="28571">MTETEPRAGVQSVHRALDVLEATARAQVLGVTAAAERLQLSTSTVHGLMRTLSDRHYLQRVPGGYRLGPAVATLGALSGAARILTPIVEPVLGTLSLHTGLATTATVLAGREAHLIASAVGPGAVTVRTDREDLRDPLGLATGRVLVAYAPRASWPAFFDAASDVAPRWSVLEWEQEFARIRAASVAVKLTDDPRGAVSLAVPVIGTGGVVVCAIGCYSPATLAADLFDDAALEHLWRASDGLSRALGGPEPRHPQLDFATLLDSLTKAIRR</sequence>
<dbReference type="PANTHER" id="PTHR30136:SF24">
    <property type="entry name" value="HTH-TYPE TRANSCRIPTIONAL REPRESSOR ALLR"/>
    <property type="match status" value="1"/>
</dbReference>
<proteinExistence type="predicted"/>
<dbReference type="Gene3D" id="3.30.450.40">
    <property type="match status" value="1"/>
</dbReference>
<keyword evidence="3" id="KW-0804">Transcription</keyword>
<evidence type="ECO:0000313" key="7">
    <source>
        <dbReference type="Proteomes" id="UP000598426"/>
    </source>
</evidence>
<dbReference type="Pfam" id="PF01614">
    <property type="entry name" value="IclR_C"/>
    <property type="match status" value="1"/>
</dbReference>
<dbReference type="PANTHER" id="PTHR30136">
    <property type="entry name" value="HELIX-TURN-HELIX TRANSCRIPTIONAL REGULATOR, ICLR FAMILY"/>
    <property type="match status" value="1"/>
</dbReference>
<dbReference type="SUPFAM" id="SSF55781">
    <property type="entry name" value="GAF domain-like"/>
    <property type="match status" value="1"/>
</dbReference>
<accession>A0ABR8NN58</accession>
<feature type="domain" description="IclR-ED" evidence="5">
    <location>
        <begin position="70"/>
        <end position="249"/>
    </location>
</feature>
<keyword evidence="7" id="KW-1185">Reference proteome</keyword>
<dbReference type="PROSITE" id="PS51077">
    <property type="entry name" value="HTH_ICLR"/>
    <property type="match status" value="1"/>
</dbReference>
<evidence type="ECO:0000313" key="6">
    <source>
        <dbReference type="EMBL" id="MBD3942095.1"/>
    </source>
</evidence>
<evidence type="ECO:0000256" key="1">
    <source>
        <dbReference type="ARBA" id="ARBA00023015"/>
    </source>
</evidence>
<dbReference type="Proteomes" id="UP000598426">
    <property type="component" value="Unassembled WGS sequence"/>
</dbReference>
<dbReference type="SMART" id="SM00346">
    <property type="entry name" value="HTH_ICLR"/>
    <property type="match status" value="1"/>
</dbReference>
<dbReference type="InterPro" id="IPR005471">
    <property type="entry name" value="Tscrpt_reg_IclR_N"/>
</dbReference>
<dbReference type="SUPFAM" id="SSF46785">
    <property type="entry name" value="Winged helix' DNA-binding domain"/>
    <property type="match status" value="1"/>
</dbReference>
<keyword evidence="2" id="KW-0238">DNA-binding</keyword>
<dbReference type="PROSITE" id="PS51078">
    <property type="entry name" value="ICLR_ED"/>
    <property type="match status" value="1"/>
</dbReference>
<dbReference type="InterPro" id="IPR050707">
    <property type="entry name" value="HTH_MetabolicPath_Reg"/>
</dbReference>
<dbReference type="InterPro" id="IPR029016">
    <property type="entry name" value="GAF-like_dom_sf"/>
</dbReference>
<dbReference type="RefSeq" id="WP_191171726.1">
    <property type="nucleotide sequence ID" value="NZ_JACXZS010000006.1"/>
</dbReference>
<dbReference type="InterPro" id="IPR014757">
    <property type="entry name" value="Tscrpt_reg_IclR_C"/>
</dbReference>
<organism evidence="6 7">
    <name type="scientific">Microbacterium helvum</name>
    <dbReference type="NCBI Taxonomy" id="2773713"/>
    <lineage>
        <taxon>Bacteria</taxon>
        <taxon>Bacillati</taxon>
        <taxon>Actinomycetota</taxon>
        <taxon>Actinomycetes</taxon>
        <taxon>Micrococcales</taxon>
        <taxon>Microbacteriaceae</taxon>
        <taxon>Microbacterium</taxon>
    </lineage>
</organism>
<evidence type="ECO:0000256" key="3">
    <source>
        <dbReference type="ARBA" id="ARBA00023163"/>
    </source>
</evidence>
<dbReference type="Pfam" id="PF09339">
    <property type="entry name" value="HTH_IclR"/>
    <property type="match status" value="1"/>
</dbReference>
<gene>
    <name evidence="6" type="ORF">IF188_10340</name>
</gene>
<dbReference type="Gene3D" id="1.10.10.10">
    <property type="entry name" value="Winged helix-like DNA-binding domain superfamily/Winged helix DNA-binding domain"/>
    <property type="match status" value="1"/>
</dbReference>
<dbReference type="InterPro" id="IPR036388">
    <property type="entry name" value="WH-like_DNA-bd_sf"/>
</dbReference>